<evidence type="ECO:0000256" key="3">
    <source>
        <dbReference type="ARBA" id="ARBA00022989"/>
    </source>
</evidence>
<organism evidence="6 7">
    <name type="scientific">Microbacterium terregens</name>
    <dbReference type="NCBI Taxonomy" id="69363"/>
    <lineage>
        <taxon>Bacteria</taxon>
        <taxon>Bacillati</taxon>
        <taxon>Actinomycetota</taxon>
        <taxon>Actinomycetes</taxon>
        <taxon>Micrococcales</taxon>
        <taxon>Microbacteriaceae</taxon>
        <taxon>Microbacterium</taxon>
    </lineage>
</organism>
<dbReference type="Proteomes" id="UP001589611">
    <property type="component" value="Unassembled WGS sequence"/>
</dbReference>
<dbReference type="PANTHER" id="PTHR43019">
    <property type="entry name" value="SERINE ENDOPROTEASE DEGS"/>
    <property type="match status" value="1"/>
</dbReference>
<dbReference type="Gene3D" id="2.40.10.10">
    <property type="entry name" value="Trypsin-like serine proteases"/>
    <property type="match status" value="2"/>
</dbReference>
<accession>A0ABV5T1J2</accession>
<feature type="transmembrane region" description="Helical" evidence="5">
    <location>
        <begin position="31"/>
        <end position="52"/>
    </location>
</feature>
<evidence type="ECO:0000256" key="4">
    <source>
        <dbReference type="ARBA" id="ARBA00023136"/>
    </source>
</evidence>
<comment type="caution">
    <text evidence="6">The sequence shown here is derived from an EMBL/GenBank/DDBJ whole genome shotgun (WGS) entry which is preliminary data.</text>
</comment>
<dbReference type="NCBIfam" id="NF033740">
    <property type="entry name" value="MarP_fam_protase"/>
    <property type="match status" value="1"/>
</dbReference>
<dbReference type="EC" id="3.4.21.-" evidence="6"/>
<evidence type="ECO:0000256" key="2">
    <source>
        <dbReference type="ARBA" id="ARBA00022692"/>
    </source>
</evidence>
<dbReference type="EMBL" id="JBHMBE010000002">
    <property type="protein sequence ID" value="MFB9645174.1"/>
    <property type="molecule type" value="Genomic_DNA"/>
</dbReference>
<dbReference type="InterPro" id="IPR043504">
    <property type="entry name" value="Peptidase_S1_PA_chymotrypsin"/>
</dbReference>
<keyword evidence="6" id="KW-0378">Hydrolase</keyword>
<dbReference type="GO" id="GO:0006508">
    <property type="term" value="P:proteolysis"/>
    <property type="evidence" value="ECO:0007669"/>
    <property type="project" value="UniProtKB-KW"/>
</dbReference>
<keyword evidence="6" id="KW-0645">Protease</keyword>
<feature type="transmembrane region" description="Helical" evidence="5">
    <location>
        <begin position="6"/>
        <end position="24"/>
    </location>
</feature>
<dbReference type="RefSeq" id="WP_344714112.1">
    <property type="nucleotide sequence ID" value="NZ_BAAAWH010000001.1"/>
</dbReference>
<dbReference type="InterPro" id="IPR001940">
    <property type="entry name" value="Peptidase_S1C"/>
</dbReference>
<keyword evidence="7" id="KW-1185">Reference proteome</keyword>
<evidence type="ECO:0000256" key="1">
    <source>
        <dbReference type="ARBA" id="ARBA00004141"/>
    </source>
</evidence>
<keyword evidence="4 5" id="KW-0472">Membrane</keyword>
<evidence type="ECO:0000313" key="6">
    <source>
        <dbReference type="EMBL" id="MFB9645174.1"/>
    </source>
</evidence>
<evidence type="ECO:0000313" key="7">
    <source>
        <dbReference type="Proteomes" id="UP001589611"/>
    </source>
</evidence>
<proteinExistence type="predicted"/>
<protein>
    <submittedName>
        <fullName evidence="6">MarP family serine protease</fullName>
        <ecNumber evidence="6">3.4.21.-</ecNumber>
    </submittedName>
</protein>
<dbReference type="Pfam" id="PF02674">
    <property type="entry name" value="Colicin_V"/>
    <property type="match status" value="1"/>
</dbReference>
<dbReference type="PRINTS" id="PR00834">
    <property type="entry name" value="PROTEASES2C"/>
</dbReference>
<comment type="subcellular location">
    <subcellularLocation>
        <location evidence="1">Membrane</location>
        <topology evidence="1">Multi-pass membrane protein</topology>
    </subcellularLocation>
</comment>
<feature type="transmembrane region" description="Helical" evidence="5">
    <location>
        <begin position="64"/>
        <end position="87"/>
    </location>
</feature>
<dbReference type="InterPro" id="IPR009003">
    <property type="entry name" value="Peptidase_S1_PA"/>
</dbReference>
<name>A0ABV5T1J2_9MICO</name>
<dbReference type="GO" id="GO:0008233">
    <property type="term" value="F:peptidase activity"/>
    <property type="evidence" value="ECO:0007669"/>
    <property type="project" value="UniProtKB-KW"/>
</dbReference>
<gene>
    <name evidence="6" type="ORF">ACFFPJ_05120</name>
</gene>
<dbReference type="SUPFAM" id="SSF50494">
    <property type="entry name" value="Trypsin-like serine proteases"/>
    <property type="match status" value="1"/>
</dbReference>
<keyword evidence="2 5" id="KW-0812">Transmembrane</keyword>
<keyword evidence="3 5" id="KW-1133">Transmembrane helix</keyword>
<reference evidence="6 7" key="1">
    <citation type="submission" date="2024-09" db="EMBL/GenBank/DDBJ databases">
        <authorList>
            <person name="Sun Q."/>
            <person name="Mori K."/>
        </authorList>
    </citation>
    <scope>NUCLEOTIDE SEQUENCE [LARGE SCALE GENOMIC DNA]</scope>
    <source>
        <strain evidence="6 7">JCM 1342</strain>
    </source>
</reference>
<sequence length="394" mass="39427">MGESVLVIDIVLIGLLVLALVVGLQRGLLASLGVLIGIVLGGLAAFWLVPIVNDLWPWPSTRVLAVVVLVLVLLVGGATAIGALGAALRRGVDRTPLRVLDRLLGGGLAVLAGALSLSLIGSSVAATGTPVLSTALKSSQVLRTISSVTPAPVAEALARVRSAVMDDALPRLGDLLELDIQPSAPPVALDDPVLAEAAASVARVSGIAFACGTSATGSGFVIAPDRVVTNAHVLAGVETPIVELPGQPAREGRIVYFDPIDDLALVAVDGLDADPLPVVPPLAPGTAGVIQGYPFGGPFVMVNAEVLSSGSAAVPDIYGESSALREIYALAAQVNPGNSGGPLLTADGAVGGVVFARAEADADRGYAMTTAELEPVLAGAAAWTDAVSSGRCAG</sequence>
<evidence type="ECO:0000256" key="5">
    <source>
        <dbReference type="SAM" id="Phobius"/>
    </source>
</evidence>
<feature type="transmembrane region" description="Helical" evidence="5">
    <location>
        <begin position="99"/>
        <end position="120"/>
    </location>
</feature>
<dbReference type="InterPro" id="IPR047680">
    <property type="entry name" value="MarP-like"/>
</dbReference>
<dbReference type="InterPro" id="IPR003825">
    <property type="entry name" value="Colicin-V_CvpA"/>
</dbReference>
<dbReference type="PANTHER" id="PTHR43019:SF23">
    <property type="entry name" value="PROTEASE DO-LIKE 5, CHLOROPLASTIC"/>
    <property type="match status" value="1"/>
</dbReference>
<dbReference type="Pfam" id="PF13365">
    <property type="entry name" value="Trypsin_2"/>
    <property type="match status" value="1"/>
</dbReference>